<evidence type="ECO:0000256" key="2">
    <source>
        <dbReference type="SAM" id="Phobius"/>
    </source>
</evidence>
<sequence>MSRNATLRKQSGHSAHDLAAVRRPAGRRGRHRIRRRSLLPLGTVLGCVAGLIVALVVAGLVPGTVTAARTVTAAPQDTALVERVEKAPEASRGQRRAAPQQTGRAEQPTTKVLRPVAGLSSAQMKNAHVIVTVARKRKLPERAMLVGLMTAMQETNLRNLANPGIPSSLRINNDGTGTDHDSVGVFQQRPSQGWGSVPELMDPAYAANAFFGKLARTPGWEKLSLTRAAQAVQRSAFPDAYAKHESRARAIVDALN</sequence>
<evidence type="ECO:0000313" key="3">
    <source>
        <dbReference type="EMBL" id="GGJ94033.1"/>
    </source>
</evidence>
<feature type="region of interest" description="Disordered" evidence="1">
    <location>
        <begin position="1"/>
        <end position="30"/>
    </location>
</feature>
<protein>
    <recommendedName>
        <fullName evidence="5">Peptidase M23</fullName>
    </recommendedName>
</protein>
<comment type="caution">
    <text evidence="3">The sequence shown here is derived from an EMBL/GenBank/DDBJ whole genome shotgun (WGS) entry which is preliminary data.</text>
</comment>
<feature type="compositionally biased region" description="Polar residues" evidence="1">
    <location>
        <begin position="1"/>
        <end position="13"/>
    </location>
</feature>
<feature type="transmembrane region" description="Helical" evidence="2">
    <location>
        <begin position="38"/>
        <end position="61"/>
    </location>
</feature>
<dbReference type="RefSeq" id="WP_189170288.1">
    <property type="nucleotide sequence ID" value="NZ_BMQB01000005.1"/>
</dbReference>
<dbReference type="EMBL" id="BMQB01000005">
    <property type="protein sequence ID" value="GGJ94033.1"/>
    <property type="molecule type" value="Genomic_DNA"/>
</dbReference>
<accession>A0A8J3BAW4</accession>
<reference evidence="3" key="1">
    <citation type="journal article" date="2014" name="Int. J. Syst. Evol. Microbiol.">
        <title>Complete genome sequence of Corynebacterium casei LMG S-19264T (=DSM 44701T), isolated from a smear-ripened cheese.</title>
        <authorList>
            <consortium name="US DOE Joint Genome Institute (JGI-PGF)"/>
            <person name="Walter F."/>
            <person name="Albersmeier A."/>
            <person name="Kalinowski J."/>
            <person name="Ruckert C."/>
        </authorList>
    </citation>
    <scope>NUCLEOTIDE SEQUENCE</scope>
    <source>
        <strain evidence="3">JCM 3090</strain>
    </source>
</reference>
<feature type="region of interest" description="Disordered" evidence="1">
    <location>
        <begin position="83"/>
        <end position="109"/>
    </location>
</feature>
<keyword evidence="2" id="KW-0472">Membrane</keyword>
<dbReference type="Proteomes" id="UP000649739">
    <property type="component" value="Unassembled WGS sequence"/>
</dbReference>
<evidence type="ECO:0000313" key="4">
    <source>
        <dbReference type="Proteomes" id="UP000649739"/>
    </source>
</evidence>
<feature type="compositionally biased region" description="Polar residues" evidence="1">
    <location>
        <begin position="99"/>
        <end position="109"/>
    </location>
</feature>
<organism evidence="3 4">
    <name type="scientific">Pilimelia anulata</name>
    <dbReference type="NCBI Taxonomy" id="53371"/>
    <lineage>
        <taxon>Bacteria</taxon>
        <taxon>Bacillati</taxon>
        <taxon>Actinomycetota</taxon>
        <taxon>Actinomycetes</taxon>
        <taxon>Micromonosporales</taxon>
        <taxon>Micromonosporaceae</taxon>
        <taxon>Pilimelia</taxon>
    </lineage>
</organism>
<reference evidence="3" key="2">
    <citation type="submission" date="2020-09" db="EMBL/GenBank/DDBJ databases">
        <authorList>
            <person name="Sun Q."/>
            <person name="Ohkuma M."/>
        </authorList>
    </citation>
    <scope>NUCLEOTIDE SEQUENCE</scope>
    <source>
        <strain evidence="3">JCM 3090</strain>
    </source>
</reference>
<dbReference type="AlphaFoldDB" id="A0A8J3BAW4"/>
<evidence type="ECO:0008006" key="5">
    <source>
        <dbReference type="Google" id="ProtNLM"/>
    </source>
</evidence>
<keyword evidence="4" id="KW-1185">Reference proteome</keyword>
<evidence type="ECO:0000256" key="1">
    <source>
        <dbReference type="SAM" id="MobiDB-lite"/>
    </source>
</evidence>
<proteinExistence type="predicted"/>
<keyword evidence="2" id="KW-0812">Transmembrane</keyword>
<gene>
    <name evidence="3" type="ORF">GCM10010123_24850</name>
</gene>
<keyword evidence="2" id="KW-1133">Transmembrane helix</keyword>
<name>A0A8J3BAW4_9ACTN</name>